<dbReference type="GO" id="GO:0006109">
    <property type="term" value="P:regulation of carbohydrate metabolic process"/>
    <property type="evidence" value="ECO:0007669"/>
    <property type="project" value="InterPro"/>
</dbReference>
<protein>
    <submittedName>
        <fullName evidence="2">Hpr(Ser) kinase/phosphatase</fullName>
    </submittedName>
</protein>
<dbReference type="EMBL" id="OBQD01000004">
    <property type="protein sequence ID" value="SOC37174.1"/>
    <property type="molecule type" value="Genomic_DNA"/>
</dbReference>
<dbReference type="AlphaFoldDB" id="A0A285U5F4"/>
<keyword evidence="2" id="KW-0418">Kinase</keyword>
<keyword evidence="3" id="KW-1185">Reference proteome</keyword>
<sequence>MSRAVNVHGTAIVIGTTGLIFVGPSGSGKTAAALHCIGRAGARGLFSALVADDQVMVSLAGTSVIARPPPTIAGLAEIRGAAIVSVPSISAAILSHAIGLVRPPYSERIAPEAEEYDLMPGRHLPLTRLPIDDGFDCFERLLLLLPVLARN</sequence>
<dbReference type="GO" id="GO:0005524">
    <property type="term" value="F:ATP binding"/>
    <property type="evidence" value="ECO:0007669"/>
    <property type="project" value="InterPro"/>
</dbReference>
<dbReference type="Proteomes" id="UP000219167">
    <property type="component" value="Unassembled WGS sequence"/>
</dbReference>
<dbReference type="RefSeq" id="WP_097137570.1">
    <property type="nucleotide sequence ID" value="NZ_OBQD01000004.1"/>
</dbReference>
<dbReference type="OrthoDB" id="8326226at2"/>
<keyword evidence="2" id="KW-0808">Transferase</keyword>
<dbReference type="InterPro" id="IPR027417">
    <property type="entry name" value="P-loop_NTPase"/>
</dbReference>
<reference evidence="2 3" key="1">
    <citation type="submission" date="2017-08" db="EMBL/GenBank/DDBJ databases">
        <authorList>
            <person name="de Groot N.N."/>
        </authorList>
    </citation>
    <scope>NUCLEOTIDE SEQUENCE [LARGE SCALE GENOMIC DNA]</scope>
    <source>
        <strain evidence="2 3">JC85</strain>
    </source>
</reference>
<dbReference type="CDD" id="cd01918">
    <property type="entry name" value="HprK_C"/>
    <property type="match status" value="1"/>
</dbReference>
<gene>
    <name evidence="2" type="ORF">SAMN05892877_10426</name>
</gene>
<name>A0A285U5F4_9HYPH</name>
<dbReference type="Pfam" id="PF07475">
    <property type="entry name" value="Hpr_kinase_C"/>
    <property type="match status" value="1"/>
</dbReference>
<organism evidence="2 3">
    <name type="scientific">Rhizobium subbaraonis</name>
    <dbReference type="NCBI Taxonomy" id="908946"/>
    <lineage>
        <taxon>Bacteria</taxon>
        <taxon>Pseudomonadati</taxon>
        <taxon>Pseudomonadota</taxon>
        <taxon>Alphaproteobacteria</taxon>
        <taxon>Hyphomicrobiales</taxon>
        <taxon>Rhizobiaceae</taxon>
        <taxon>Rhizobium/Agrobacterium group</taxon>
        <taxon>Rhizobium</taxon>
    </lineage>
</organism>
<evidence type="ECO:0000259" key="1">
    <source>
        <dbReference type="Pfam" id="PF07475"/>
    </source>
</evidence>
<dbReference type="Gene3D" id="3.40.50.300">
    <property type="entry name" value="P-loop containing nucleotide triphosphate hydrolases"/>
    <property type="match status" value="1"/>
</dbReference>
<accession>A0A285U5F4</accession>
<evidence type="ECO:0000313" key="3">
    <source>
        <dbReference type="Proteomes" id="UP000219167"/>
    </source>
</evidence>
<dbReference type="SUPFAM" id="SSF53795">
    <property type="entry name" value="PEP carboxykinase-like"/>
    <property type="match status" value="1"/>
</dbReference>
<dbReference type="GO" id="GO:0000155">
    <property type="term" value="F:phosphorelay sensor kinase activity"/>
    <property type="evidence" value="ECO:0007669"/>
    <property type="project" value="InterPro"/>
</dbReference>
<dbReference type="InterPro" id="IPR011104">
    <property type="entry name" value="Hpr_kin/Pase_C"/>
</dbReference>
<proteinExistence type="predicted"/>
<feature type="domain" description="HPr kinase/phosphorylase C-terminal" evidence="1">
    <location>
        <begin position="2"/>
        <end position="88"/>
    </location>
</feature>
<evidence type="ECO:0000313" key="2">
    <source>
        <dbReference type="EMBL" id="SOC37174.1"/>
    </source>
</evidence>